<feature type="compositionally biased region" description="Low complexity" evidence="1">
    <location>
        <begin position="190"/>
        <end position="214"/>
    </location>
</feature>
<feature type="compositionally biased region" description="Polar residues" evidence="1">
    <location>
        <begin position="68"/>
        <end position="80"/>
    </location>
</feature>
<dbReference type="InParanoid" id="A0A0C3PQ88"/>
<protein>
    <submittedName>
        <fullName evidence="2">Uncharacterized protein</fullName>
    </submittedName>
</protein>
<dbReference type="HOGENOM" id="CLU_1050194_0_0_1"/>
<proteinExistence type="predicted"/>
<evidence type="ECO:0000256" key="1">
    <source>
        <dbReference type="SAM" id="MobiDB-lite"/>
    </source>
</evidence>
<evidence type="ECO:0000313" key="2">
    <source>
        <dbReference type="EMBL" id="KIO10679.1"/>
    </source>
</evidence>
<reference evidence="3" key="2">
    <citation type="submission" date="2015-01" db="EMBL/GenBank/DDBJ databases">
        <title>Evolutionary Origins and Diversification of the Mycorrhizal Mutualists.</title>
        <authorList>
            <consortium name="DOE Joint Genome Institute"/>
            <consortium name="Mycorrhizal Genomics Consortium"/>
            <person name="Kohler A."/>
            <person name="Kuo A."/>
            <person name="Nagy L.G."/>
            <person name="Floudas D."/>
            <person name="Copeland A."/>
            <person name="Barry K.W."/>
            <person name="Cichocki N."/>
            <person name="Veneault-Fourrey C."/>
            <person name="LaButti K."/>
            <person name="Lindquist E.A."/>
            <person name="Lipzen A."/>
            <person name="Lundell T."/>
            <person name="Morin E."/>
            <person name="Murat C."/>
            <person name="Riley R."/>
            <person name="Ohm R."/>
            <person name="Sun H."/>
            <person name="Tunlid A."/>
            <person name="Henrissat B."/>
            <person name="Grigoriev I.V."/>
            <person name="Hibbett D.S."/>
            <person name="Martin F."/>
        </authorList>
    </citation>
    <scope>NUCLEOTIDE SEQUENCE [LARGE SCALE GENOMIC DNA]</scope>
    <source>
        <strain evidence="3">Marx 270</strain>
    </source>
</reference>
<organism evidence="2 3">
    <name type="scientific">Pisolithus tinctorius Marx 270</name>
    <dbReference type="NCBI Taxonomy" id="870435"/>
    <lineage>
        <taxon>Eukaryota</taxon>
        <taxon>Fungi</taxon>
        <taxon>Dikarya</taxon>
        <taxon>Basidiomycota</taxon>
        <taxon>Agaricomycotina</taxon>
        <taxon>Agaricomycetes</taxon>
        <taxon>Agaricomycetidae</taxon>
        <taxon>Boletales</taxon>
        <taxon>Sclerodermatineae</taxon>
        <taxon>Pisolithaceae</taxon>
        <taxon>Pisolithus</taxon>
    </lineage>
</organism>
<gene>
    <name evidence="2" type="ORF">M404DRAFT_871324</name>
</gene>
<dbReference type="AlphaFoldDB" id="A0A0C3PQ88"/>
<feature type="compositionally biased region" description="Polar residues" evidence="1">
    <location>
        <begin position="232"/>
        <end position="241"/>
    </location>
</feature>
<feature type="compositionally biased region" description="Low complexity" evidence="1">
    <location>
        <begin position="158"/>
        <end position="168"/>
    </location>
</feature>
<sequence length="265" mass="28905">MGKVCDCSLEESRGCHRERDRCTRLRRHDSYPYIYTFGKSQDYQFLEFNRCLEPRATVPCTRPRPSTRKGSFGSNQSSGRTPPGVRRGFPWDDDPPTFSERVLCLTLKNLLPTRRVSACFRFLCAPNDISASGPRLQSEEKRETGFLGGHSRSRGSGRSRSSTISVSPPSVPHLPPVSGGQGGKSPPMLPSSVSELARPSSSSSRSPCTAHASSNQAKSGLSGPRRSGWLGSITTNDSSSISGGGQRNCLFSLSSAFRFFFSRSN</sequence>
<dbReference type="Proteomes" id="UP000054217">
    <property type="component" value="Unassembled WGS sequence"/>
</dbReference>
<feature type="region of interest" description="Disordered" evidence="1">
    <location>
        <begin position="59"/>
        <end position="93"/>
    </location>
</feature>
<dbReference type="EMBL" id="KN831951">
    <property type="protein sequence ID" value="KIO10679.1"/>
    <property type="molecule type" value="Genomic_DNA"/>
</dbReference>
<name>A0A0C3PQ88_PISTI</name>
<evidence type="ECO:0000313" key="3">
    <source>
        <dbReference type="Proteomes" id="UP000054217"/>
    </source>
</evidence>
<reference evidence="2 3" key="1">
    <citation type="submission" date="2014-04" db="EMBL/GenBank/DDBJ databases">
        <authorList>
            <consortium name="DOE Joint Genome Institute"/>
            <person name="Kuo A."/>
            <person name="Kohler A."/>
            <person name="Costa M.D."/>
            <person name="Nagy L.G."/>
            <person name="Floudas D."/>
            <person name="Copeland A."/>
            <person name="Barry K.W."/>
            <person name="Cichocki N."/>
            <person name="Veneault-Fourrey C."/>
            <person name="LaButti K."/>
            <person name="Lindquist E.A."/>
            <person name="Lipzen A."/>
            <person name="Lundell T."/>
            <person name="Morin E."/>
            <person name="Murat C."/>
            <person name="Sun H."/>
            <person name="Tunlid A."/>
            <person name="Henrissat B."/>
            <person name="Grigoriev I.V."/>
            <person name="Hibbett D.S."/>
            <person name="Martin F."/>
            <person name="Nordberg H.P."/>
            <person name="Cantor M.N."/>
            <person name="Hua S.X."/>
        </authorList>
    </citation>
    <scope>NUCLEOTIDE SEQUENCE [LARGE SCALE GENOMIC DNA]</scope>
    <source>
        <strain evidence="2 3">Marx 270</strain>
    </source>
</reference>
<keyword evidence="3" id="KW-1185">Reference proteome</keyword>
<feature type="region of interest" description="Disordered" evidence="1">
    <location>
        <begin position="131"/>
        <end position="245"/>
    </location>
</feature>
<accession>A0A0C3PQ88</accession>